<dbReference type="KEGG" id="lak:106155046"/>
<keyword evidence="8" id="KW-1015">Disulfide bond</keyword>
<dbReference type="SUPFAM" id="SSF54897">
    <property type="entry name" value="Protease propeptides/inhibitors"/>
    <property type="match status" value="1"/>
</dbReference>
<name>A0A1S3HG99_LINAN</name>
<dbReference type="PROSITE" id="PS00136">
    <property type="entry name" value="SUBTILASE_ASP"/>
    <property type="match status" value="1"/>
</dbReference>
<dbReference type="Pfam" id="PF16470">
    <property type="entry name" value="S8_pro-domain"/>
    <property type="match status" value="1"/>
</dbReference>
<dbReference type="PANTHER" id="PTHR42884:SF23">
    <property type="entry name" value="FURIN-LIKE PROTEASE 2"/>
    <property type="match status" value="1"/>
</dbReference>
<dbReference type="RefSeq" id="XP_013385103.1">
    <property type="nucleotide sequence ID" value="XM_013529649.1"/>
</dbReference>
<keyword evidence="3" id="KW-0165">Cleavage on pair of basic residues</keyword>
<dbReference type="SUPFAM" id="SSF49785">
    <property type="entry name" value="Galactose-binding domain-like"/>
    <property type="match status" value="1"/>
</dbReference>
<dbReference type="InterPro" id="IPR038466">
    <property type="entry name" value="S8_pro-domain_sf"/>
</dbReference>
<evidence type="ECO:0000256" key="12">
    <source>
        <dbReference type="SAM" id="MobiDB-lite"/>
    </source>
</evidence>
<feature type="active site" description="Charge relay system" evidence="10 11">
    <location>
        <position position="302"/>
    </location>
</feature>
<dbReference type="FunFam" id="3.40.50.200:FF:000021">
    <property type="entry name" value="Proprotein convertase subtilisin/kexin type 5a"/>
    <property type="match status" value="1"/>
</dbReference>
<feature type="domain" description="P/Homo B" evidence="14">
    <location>
        <begin position="562"/>
        <end position="697"/>
    </location>
</feature>
<dbReference type="InterPro" id="IPR036852">
    <property type="entry name" value="Peptidase_S8/S53_dom_sf"/>
</dbReference>
<feature type="active site" description="Charge relay system" evidence="10 11">
    <location>
        <position position="263"/>
    </location>
</feature>
<evidence type="ECO:0000313" key="15">
    <source>
        <dbReference type="Proteomes" id="UP000085678"/>
    </source>
</evidence>
<dbReference type="InterPro" id="IPR002884">
    <property type="entry name" value="P_dom"/>
</dbReference>
<dbReference type="FunFam" id="2.60.120.260:FF:000006">
    <property type="entry name" value="Proprotein convertase subtilisin/kexin type 5"/>
    <property type="match status" value="1"/>
</dbReference>
<accession>A0A1S3HG99</accession>
<dbReference type="InterPro" id="IPR015500">
    <property type="entry name" value="Peptidase_S8_subtilisin-rel"/>
</dbReference>
<proteinExistence type="inferred from homology"/>
<comment type="similarity">
    <text evidence="1">Belongs to the peptidase S8 family. Furin subfamily.</text>
</comment>
<evidence type="ECO:0000256" key="4">
    <source>
        <dbReference type="ARBA" id="ARBA00022729"/>
    </source>
</evidence>
<evidence type="ECO:0000256" key="5">
    <source>
        <dbReference type="ARBA" id="ARBA00022801"/>
    </source>
</evidence>
<evidence type="ECO:0000259" key="14">
    <source>
        <dbReference type="PROSITE" id="PS51829"/>
    </source>
</evidence>
<evidence type="ECO:0000256" key="2">
    <source>
        <dbReference type="ARBA" id="ARBA00022670"/>
    </source>
</evidence>
<dbReference type="CDD" id="cd04059">
    <property type="entry name" value="Peptidases_S8_Protein_convertases_Kexins_Furin-like"/>
    <property type="match status" value="1"/>
</dbReference>
<evidence type="ECO:0000256" key="11">
    <source>
        <dbReference type="PROSITE-ProRule" id="PRU01240"/>
    </source>
</evidence>
<organism evidence="15 16">
    <name type="scientific">Lingula anatina</name>
    <name type="common">Brachiopod</name>
    <name type="synonym">Lingula unguis</name>
    <dbReference type="NCBI Taxonomy" id="7574"/>
    <lineage>
        <taxon>Eukaryota</taxon>
        <taxon>Metazoa</taxon>
        <taxon>Spiralia</taxon>
        <taxon>Lophotrochozoa</taxon>
        <taxon>Brachiopoda</taxon>
        <taxon>Linguliformea</taxon>
        <taxon>Lingulata</taxon>
        <taxon>Lingulida</taxon>
        <taxon>Linguloidea</taxon>
        <taxon>Lingulidae</taxon>
        <taxon>Lingula</taxon>
    </lineage>
</organism>
<dbReference type="InterPro" id="IPR022398">
    <property type="entry name" value="Peptidase_S8_His-AS"/>
</dbReference>
<dbReference type="GO" id="GO:0016485">
    <property type="term" value="P:protein processing"/>
    <property type="evidence" value="ECO:0007669"/>
    <property type="project" value="TreeGrafter"/>
</dbReference>
<evidence type="ECO:0000256" key="9">
    <source>
        <dbReference type="ARBA" id="ARBA00023180"/>
    </source>
</evidence>
<dbReference type="RefSeq" id="XP_013385104.1">
    <property type="nucleotide sequence ID" value="XM_013529650.1"/>
</dbReference>
<reference evidence="16 17" key="1">
    <citation type="submission" date="2025-04" db="UniProtKB">
        <authorList>
            <consortium name="RefSeq"/>
        </authorList>
    </citation>
    <scope>IDENTIFICATION</scope>
    <source>
        <tissue evidence="16 17">Gonads</tissue>
    </source>
</reference>
<evidence type="ECO:0000256" key="1">
    <source>
        <dbReference type="ARBA" id="ARBA00005325"/>
    </source>
</evidence>
<protein>
    <submittedName>
        <fullName evidence="16 17">Neuroendocrine convertase 2-like</fullName>
    </submittedName>
</protein>
<keyword evidence="2 11" id="KW-0645">Protease</keyword>
<dbReference type="Gene3D" id="3.40.50.200">
    <property type="entry name" value="Peptidase S8/S53 domain"/>
    <property type="match status" value="1"/>
</dbReference>
<dbReference type="Gene3D" id="3.30.70.850">
    <property type="entry name" value="Peptidase S8, pro-domain"/>
    <property type="match status" value="1"/>
</dbReference>
<dbReference type="OMA" id="ASHDFND"/>
<keyword evidence="15" id="KW-1185">Reference proteome</keyword>
<feature type="region of interest" description="Disordered" evidence="12">
    <location>
        <begin position="271"/>
        <end position="304"/>
    </location>
</feature>
<keyword evidence="4 13" id="KW-0732">Signal</keyword>
<evidence type="ECO:0000256" key="3">
    <source>
        <dbReference type="ARBA" id="ARBA00022685"/>
    </source>
</evidence>
<evidence type="ECO:0000256" key="7">
    <source>
        <dbReference type="ARBA" id="ARBA00023145"/>
    </source>
</evidence>
<sequence>MLMYKLTVIILSLLCNTFPHPVNTEADLLEDEETEYSNDFLVEISGGERVARSIADQYGFRIEDQFHLDEYGDVYHFVHDEIEKRTKRAADKHRDLLLSHLQVNHVEQQVHLIRDKRDFTPKELEEVLVATIKREAIDNTHSDIEKRRIDLEKEKLTARKDRETEEDTRDIVYDKQNELEIETYKDRSVFERHYTEENDMAFKDGIPSPDTEDDMNFIDPLYRDQWQLHNSQIAGGKKGMNLNVVAAWKKGFTGKGTVVCILDDGVQHEHPDLKKNYDPEASSDFNGNDDDPTPRDDVSNSHGTRCAGEIASEANNSFCGVGIAFDAKIGGVRLLDGKVTDKLEAKAAIFKMTYVDIYSASWGPRDNGKVMEKPGRYTQAALKEGTSKGRHGRGNIYVWATGNGGHMGDDCGADGYVSSIYTLSVGSINQYGLSTYFMEFCPSTLAVVYSGGKHDPKDRHEREHPILKVVTTDIDGGCTENFQGTSSAAPLCAGCVALALQANQNMTWRDVQHLVVETARIPNFKEPGWEVNGAGKHTNEKFGFGVLDCGKMVEVAQTWKNVGPQHTCVSPMQKENKKIDSKSTISMTMSTSACQNTENRIDHLEHVEVYVRLNTSRRGDIQLTLISPAGTRSELLSLRPYDDSKKGIDFTFMTVRNWGENPRGTWTLVVKDIPLNGRENTGEITYWQLILHGTDAKAERGRSARPHKDEDEMQSAFVPDPQTVKNMMEKEEAESKEVVIKKLTQAVTNALPSYDSEYLQKEIREIIGAILDKTIPKANVKDVLQDLVEDLQLYIANRDKENRGGQKSKDNLRQAVGEVEESLNPAKIQDGKLANARRLVAGEDAMLQSNKEDHSYNSFHKTDRQEDTDNIRTMFKKKYGLSDDDIDMLEKLAKRMFSA</sequence>
<dbReference type="GO" id="GO:0000139">
    <property type="term" value="C:Golgi membrane"/>
    <property type="evidence" value="ECO:0007669"/>
    <property type="project" value="TreeGrafter"/>
</dbReference>
<dbReference type="GO" id="GO:0005802">
    <property type="term" value="C:trans-Golgi network"/>
    <property type="evidence" value="ECO:0007669"/>
    <property type="project" value="TreeGrafter"/>
</dbReference>
<evidence type="ECO:0000313" key="18">
    <source>
        <dbReference type="RefSeq" id="XP_013385105.1"/>
    </source>
</evidence>
<dbReference type="GeneID" id="106155046"/>
<feature type="chain" id="PRO_5014545715" evidence="13">
    <location>
        <begin position="25"/>
        <end position="899"/>
    </location>
</feature>
<dbReference type="STRING" id="7574.A0A1S3HG99"/>
<dbReference type="PROSITE" id="PS00137">
    <property type="entry name" value="SUBTILASE_HIS"/>
    <property type="match status" value="1"/>
</dbReference>
<evidence type="ECO:0000313" key="16">
    <source>
        <dbReference type="RefSeq" id="XP_013385103.1"/>
    </source>
</evidence>
<evidence type="ECO:0000313" key="17">
    <source>
        <dbReference type="RefSeq" id="XP_013385104.1"/>
    </source>
</evidence>
<dbReference type="PRINTS" id="PR00723">
    <property type="entry name" value="SUBTILISIN"/>
</dbReference>
<evidence type="ECO:0000256" key="8">
    <source>
        <dbReference type="ARBA" id="ARBA00023157"/>
    </source>
</evidence>
<feature type="signal peptide" evidence="13">
    <location>
        <begin position="1"/>
        <end position="24"/>
    </location>
</feature>
<dbReference type="OrthoDB" id="300641at2759"/>
<evidence type="ECO:0000313" key="19">
    <source>
        <dbReference type="RefSeq" id="XP_013385106.1"/>
    </source>
</evidence>
<keyword evidence="7" id="KW-0865">Zymogen</keyword>
<dbReference type="Pfam" id="PF01483">
    <property type="entry name" value="P_proprotein"/>
    <property type="match status" value="1"/>
</dbReference>
<keyword evidence="5 11" id="KW-0378">Hydrolase</keyword>
<dbReference type="InterPro" id="IPR023828">
    <property type="entry name" value="Peptidase_S8_Ser-AS"/>
</dbReference>
<evidence type="ECO:0000256" key="13">
    <source>
        <dbReference type="SAM" id="SignalP"/>
    </source>
</evidence>
<dbReference type="InterPro" id="IPR032815">
    <property type="entry name" value="S8_pro-domain"/>
</dbReference>
<dbReference type="Pfam" id="PF00082">
    <property type="entry name" value="Peptidase_S8"/>
    <property type="match status" value="1"/>
</dbReference>
<keyword evidence="6 11" id="KW-0720">Serine protease</keyword>
<gene>
    <name evidence="16 17 18 19" type="primary">LOC106155046</name>
</gene>
<evidence type="ECO:0000256" key="10">
    <source>
        <dbReference type="PIRSR" id="PIRSR615500-1"/>
    </source>
</evidence>
<dbReference type="PROSITE" id="PS51892">
    <property type="entry name" value="SUBTILASE"/>
    <property type="match status" value="1"/>
</dbReference>
<dbReference type="PANTHER" id="PTHR42884">
    <property type="entry name" value="PROPROTEIN CONVERTASE SUBTILISIN/KEXIN-RELATED"/>
    <property type="match status" value="1"/>
</dbReference>
<dbReference type="SUPFAM" id="SSF52743">
    <property type="entry name" value="Subtilisin-like"/>
    <property type="match status" value="1"/>
</dbReference>
<dbReference type="RefSeq" id="XP_013385106.1">
    <property type="nucleotide sequence ID" value="XM_013529652.1"/>
</dbReference>
<dbReference type="GO" id="GO:0004252">
    <property type="term" value="F:serine-type endopeptidase activity"/>
    <property type="evidence" value="ECO:0007669"/>
    <property type="project" value="UniProtKB-UniRule"/>
</dbReference>
<dbReference type="RefSeq" id="XP_013385105.1">
    <property type="nucleotide sequence ID" value="XM_013529651.1"/>
</dbReference>
<dbReference type="Proteomes" id="UP000085678">
    <property type="component" value="Unplaced"/>
</dbReference>
<dbReference type="InterPro" id="IPR008979">
    <property type="entry name" value="Galactose-bd-like_sf"/>
</dbReference>
<dbReference type="PROSITE" id="PS00138">
    <property type="entry name" value="SUBTILASE_SER"/>
    <property type="match status" value="1"/>
</dbReference>
<dbReference type="PROSITE" id="PS51829">
    <property type="entry name" value="P_HOMO_B"/>
    <property type="match status" value="1"/>
</dbReference>
<dbReference type="Gene3D" id="2.60.120.260">
    <property type="entry name" value="Galactose-binding domain-like"/>
    <property type="match status" value="1"/>
</dbReference>
<dbReference type="InterPro" id="IPR034182">
    <property type="entry name" value="Kexin/furin"/>
</dbReference>
<feature type="active site" description="Charge relay system" evidence="10 11">
    <location>
        <position position="486"/>
    </location>
</feature>
<evidence type="ECO:0000256" key="6">
    <source>
        <dbReference type="ARBA" id="ARBA00022825"/>
    </source>
</evidence>
<dbReference type="InterPro" id="IPR023827">
    <property type="entry name" value="Peptidase_S8_Asp-AS"/>
</dbReference>
<dbReference type="AlphaFoldDB" id="A0A1S3HG99"/>
<dbReference type="InterPro" id="IPR000209">
    <property type="entry name" value="Peptidase_S8/S53_dom"/>
</dbReference>
<keyword evidence="9" id="KW-0325">Glycoprotein</keyword>